<dbReference type="EMBL" id="QMFB01000043">
    <property type="protein sequence ID" value="RAV10486.1"/>
    <property type="molecule type" value="Genomic_DNA"/>
</dbReference>
<organism evidence="1 2">
    <name type="scientific">Paenibacillus contaminans</name>
    <dbReference type="NCBI Taxonomy" id="450362"/>
    <lineage>
        <taxon>Bacteria</taxon>
        <taxon>Bacillati</taxon>
        <taxon>Bacillota</taxon>
        <taxon>Bacilli</taxon>
        <taxon>Bacillales</taxon>
        <taxon>Paenibacillaceae</taxon>
        <taxon>Paenibacillus</taxon>
    </lineage>
</organism>
<accession>A0A329LTH8</accession>
<sequence length="538" mass="56560">MNLADSIKQAQAGETIAYPGVGGSALSMVTERFSVVPMQDGTQVTGIFTLKNETEGVLPVPSLSAGYQISQSTLSVNAADNAAGSHPAYLAGGESTTYSFTGTLPKGIDASSIQLVIWEKASATASLPVNVVGVPSGTGSGSTSDGVYTSVGRLAFKVNSTYRLMTESGDDVVMSEIEVRNNDSKVVTLPAASALYGGLQIGSYDAPGKAIYLQSSPLLNPGQATTVYVYTKLPYDTELAGGGNVYLGATDTKTTPAAKTEWIKLPIGAKLSAPAEASLSGEWMINKNGQLSTGKVVESKVYDVGTQKMMAVRILQTNKATRNGSVIPYIGYAADANGNVWTLKTTEETVKLGKDGQELTTLWATLPAGVSTDDWRFVFGSKLDADVFTDAQSYAFAVSPEAGLTGGQISRASLYPYNITMNNAKLLLNGNGTYEVSFDYIQEGQSGISGVSKNRSLQLVLQDYNDETVKSWEYALEKPQAAGTGALTALESGKTNKMSIALNAVPDLAALINGPKLAVYEKFEGGTRLIGKISLSLY</sequence>
<evidence type="ECO:0000313" key="1">
    <source>
        <dbReference type="EMBL" id="RAV10486.1"/>
    </source>
</evidence>
<keyword evidence="2" id="KW-1185">Reference proteome</keyword>
<comment type="caution">
    <text evidence="1">The sequence shown here is derived from an EMBL/GenBank/DDBJ whole genome shotgun (WGS) entry which is preliminary data.</text>
</comment>
<protein>
    <submittedName>
        <fullName evidence="1">Uncharacterized protein</fullName>
    </submittedName>
</protein>
<gene>
    <name evidence="1" type="ORF">DQG23_37845</name>
</gene>
<proteinExistence type="predicted"/>
<dbReference type="AlphaFoldDB" id="A0A329LTH8"/>
<reference evidence="1 2" key="1">
    <citation type="journal article" date="2009" name="Int. J. Syst. Evol. Microbiol.">
        <title>Paenibacillus contaminans sp. nov., isolated from a contaminated laboratory plate.</title>
        <authorList>
            <person name="Chou J.H."/>
            <person name="Lee J.H."/>
            <person name="Lin M.C."/>
            <person name="Chang P.S."/>
            <person name="Arun A.B."/>
            <person name="Young C.C."/>
            <person name="Chen W.M."/>
        </authorList>
    </citation>
    <scope>NUCLEOTIDE SEQUENCE [LARGE SCALE GENOMIC DNA]</scope>
    <source>
        <strain evidence="1 2">CKOBP-6</strain>
    </source>
</reference>
<dbReference type="Proteomes" id="UP000250369">
    <property type="component" value="Unassembled WGS sequence"/>
</dbReference>
<name>A0A329LTH8_9BACL</name>
<evidence type="ECO:0000313" key="2">
    <source>
        <dbReference type="Proteomes" id="UP000250369"/>
    </source>
</evidence>